<name>A0ABU7CK75_9TELE</name>
<reference evidence="1 2" key="1">
    <citation type="submission" date="2021-06" db="EMBL/GenBank/DDBJ databases">
        <authorList>
            <person name="Palmer J.M."/>
        </authorList>
    </citation>
    <scope>NUCLEOTIDE SEQUENCE [LARGE SCALE GENOMIC DNA]</scope>
    <source>
        <strain evidence="1 2">CL_MEX2019</strain>
        <tissue evidence="1">Muscle</tissue>
    </source>
</reference>
<dbReference type="Proteomes" id="UP001352852">
    <property type="component" value="Unassembled WGS sequence"/>
</dbReference>
<evidence type="ECO:0000313" key="1">
    <source>
        <dbReference type="EMBL" id="MED6263361.1"/>
    </source>
</evidence>
<dbReference type="EMBL" id="JAHUTJ010000171">
    <property type="protein sequence ID" value="MED6263361.1"/>
    <property type="molecule type" value="Genomic_DNA"/>
</dbReference>
<gene>
    <name evidence="1" type="ORF">CHARACLAT_003874</name>
</gene>
<proteinExistence type="predicted"/>
<protein>
    <recommendedName>
        <fullName evidence="3">Transposase</fullName>
    </recommendedName>
</protein>
<evidence type="ECO:0000313" key="2">
    <source>
        <dbReference type="Proteomes" id="UP001352852"/>
    </source>
</evidence>
<accession>A0ABU7CK75</accession>
<sequence>MEVATELGVSQSVISRLQQRYRETGRVQEKHRILWPHLTLMNFHCNQCPAEPYNECHSTPGTFKGDERHVRPFETVYISGVCVLVDLQGYLTTPPRTGIIVLHGPESIYTGQGTSGPQCCSLMVD</sequence>
<comment type="caution">
    <text evidence="1">The sequence shown here is derived from an EMBL/GenBank/DDBJ whole genome shotgun (WGS) entry which is preliminary data.</text>
</comment>
<evidence type="ECO:0008006" key="3">
    <source>
        <dbReference type="Google" id="ProtNLM"/>
    </source>
</evidence>
<keyword evidence="2" id="KW-1185">Reference proteome</keyword>
<organism evidence="1 2">
    <name type="scientific">Characodon lateralis</name>
    <dbReference type="NCBI Taxonomy" id="208331"/>
    <lineage>
        <taxon>Eukaryota</taxon>
        <taxon>Metazoa</taxon>
        <taxon>Chordata</taxon>
        <taxon>Craniata</taxon>
        <taxon>Vertebrata</taxon>
        <taxon>Euteleostomi</taxon>
        <taxon>Actinopterygii</taxon>
        <taxon>Neopterygii</taxon>
        <taxon>Teleostei</taxon>
        <taxon>Neoteleostei</taxon>
        <taxon>Acanthomorphata</taxon>
        <taxon>Ovalentaria</taxon>
        <taxon>Atherinomorphae</taxon>
        <taxon>Cyprinodontiformes</taxon>
        <taxon>Goodeidae</taxon>
        <taxon>Characodon</taxon>
    </lineage>
</organism>